<dbReference type="RefSeq" id="WP_344429518.1">
    <property type="nucleotide sequence ID" value="NZ_BAAANN010000041.1"/>
</dbReference>
<reference evidence="1 2" key="1">
    <citation type="journal article" date="2019" name="Int. J. Syst. Evol. Microbiol.">
        <title>The Global Catalogue of Microorganisms (GCM) 10K type strain sequencing project: providing services to taxonomists for standard genome sequencing and annotation.</title>
        <authorList>
            <consortium name="The Broad Institute Genomics Platform"/>
            <consortium name="The Broad Institute Genome Sequencing Center for Infectious Disease"/>
            <person name="Wu L."/>
            <person name="Ma J."/>
        </authorList>
    </citation>
    <scope>NUCLEOTIDE SEQUENCE [LARGE SCALE GENOMIC DNA]</scope>
    <source>
        <strain evidence="1 2">JCM 14545</strain>
    </source>
</reference>
<dbReference type="EMBL" id="BAAANN010000041">
    <property type="protein sequence ID" value="GAA1984911.1"/>
    <property type="molecule type" value="Genomic_DNA"/>
</dbReference>
<proteinExistence type="predicted"/>
<dbReference type="Proteomes" id="UP001501116">
    <property type="component" value="Unassembled WGS sequence"/>
</dbReference>
<accession>A0ABN2SE19</accession>
<evidence type="ECO:0000313" key="1">
    <source>
        <dbReference type="EMBL" id="GAA1984911.1"/>
    </source>
</evidence>
<organism evidence="1 2">
    <name type="scientific">Amycolatopsis minnesotensis</name>
    <dbReference type="NCBI Taxonomy" id="337894"/>
    <lineage>
        <taxon>Bacteria</taxon>
        <taxon>Bacillati</taxon>
        <taxon>Actinomycetota</taxon>
        <taxon>Actinomycetes</taxon>
        <taxon>Pseudonocardiales</taxon>
        <taxon>Pseudonocardiaceae</taxon>
        <taxon>Amycolatopsis</taxon>
    </lineage>
</organism>
<name>A0ABN2SE19_9PSEU</name>
<comment type="caution">
    <text evidence="1">The sequence shown here is derived from an EMBL/GenBank/DDBJ whole genome shotgun (WGS) entry which is preliminary data.</text>
</comment>
<keyword evidence="2" id="KW-1185">Reference proteome</keyword>
<evidence type="ECO:0008006" key="3">
    <source>
        <dbReference type="Google" id="ProtNLM"/>
    </source>
</evidence>
<gene>
    <name evidence="1" type="ORF">GCM10009754_73010</name>
</gene>
<protein>
    <recommendedName>
        <fullName evidence="3">YD repeat-containing protein</fullName>
    </recommendedName>
</protein>
<sequence length="59" mass="6714">MDTGRPVTTGWRTANLVQRTMRDHSDGLSATACAIEPGTEVRLRYDGFGRMKPQYHWCD</sequence>
<evidence type="ECO:0000313" key="2">
    <source>
        <dbReference type="Proteomes" id="UP001501116"/>
    </source>
</evidence>